<evidence type="ECO:0000313" key="3">
    <source>
        <dbReference type="Proteomes" id="UP000054495"/>
    </source>
</evidence>
<dbReference type="PANTHER" id="PTHR23021">
    <property type="entry name" value="SERPENTINE RECEPTOR, CLASS T"/>
    <property type="match status" value="1"/>
</dbReference>
<proteinExistence type="predicted"/>
<evidence type="ECO:0008006" key="4">
    <source>
        <dbReference type="Google" id="ProtNLM"/>
    </source>
</evidence>
<dbReference type="Pfam" id="PF10321">
    <property type="entry name" value="7TM_GPCR_Srt"/>
    <property type="match status" value="1"/>
</dbReference>
<accession>A0A0D6LQE9</accession>
<sequence>MVAMVTGKLVKIPCYRLMFFNGITDIMDLIAGAWFGSTFNCIVLALNRVVEMIPAAQGLRFLFRGKLFLQALVICASTAIAAVSYVFVEFIEVPRAVVILANVTWQLSHGVHGIVYICLNKLIRAEVCGLLQCKKRSKSLLTSTHTITVAKASGTTSRDCR</sequence>
<dbReference type="EMBL" id="KE125246">
    <property type="protein sequence ID" value="EPB69867.1"/>
    <property type="molecule type" value="Genomic_DNA"/>
</dbReference>
<feature type="transmembrane region" description="Helical" evidence="1">
    <location>
        <begin position="67"/>
        <end position="88"/>
    </location>
</feature>
<evidence type="ECO:0000313" key="2">
    <source>
        <dbReference type="EMBL" id="EPB69867.1"/>
    </source>
</evidence>
<keyword evidence="1" id="KW-0812">Transmembrane</keyword>
<protein>
    <recommendedName>
        <fullName evidence="4">7TM GPCR serpentine receptor class x (Srx) domain-containing protein</fullName>
    </recommendedName>
</protein>
<reference evidence="2 3" key="1">
    <citation type="submission" date="2013-05" db="EMBL/GenBank/DDBJ databases">
        <title>Draft genome of the parasitic nematode Anyclostoma ceylanicum.</title>
        <authorList>
            <person name="Mitreva M."/>
        </authorList>
    </citation>
    <scope>NUCLEOTIDE SEQUENCE [LARGE SCALE GENOMIC DNA]</scope>
</reference>
<dbReference type="SUPFAM" id="SSF81321">
    <property type="entry name" value="Family A G protein-coupled receptor-like"/>
    <property type="match status" value="1"/>
</dbReference>
<gene>
    <name evidence="2" type="ORF">ANCCEY_11041</name>
</gene>
<dbReference type="Proteomes" id="UP000054495">
    <property type="component" value="Unassembled WGS sequence"/>
</dbReference>
<organism evidence="2 3">
    <name type="scientific">Ancylostoma ceylanicum</name>
    <dbReference type="NCBI Taxonomy" id="53326"/>
    <lineage>
        <taxon>Eukaryota</taxon>
        <taxon>Metazoa</taxon>
        <taxon>Ecdysozoa</taxon>
        <taxon>Nematoda</taxon>
        <taxon>Chromadorea</taxon>
        <taxon>Rhabditida</taxon>
        <taxon>Rhabditina</taxon>
        <taxon>Rhabditomorpha</taxon>
        <taxon>Strongyloidea</taxon>
        <taxon>Ancylostomatidae</taxon>
        <taxon>Ancylostomatinae</taxon>
        <taxon>Ancylostoma</taxon>
    </lineage>
</organism>
<dbReference type="AlphaFoldDB" id="A0A0D6LQE9"/>
<evidence type="ECO:0000256" key="1">
    <source>
        <dbReference type="SAM" id="Phobius"/>
    </source>
</evidence>
<keyword evidence="3" id="KW-1185">Reference proteome</keyword>
<name>A0A0D6LQE9_9BILA</name>
<dbReference type="InterPro" id="IPR019425">
    <property type="entry name" value="7TM_GPCR_serpentine_rcpt_Srt"/>
</dbReference>
<dbReference type="PANTHER" id="PTHR23021:SF28">
    <property type="entry name" value="SERPENTINE RECEPTOR, CLASS T-RELATED"/>
    <property type="match status" value="1"/>
</dbReference>
<keyword evidence="1" id="KW-0472">Membrane</keyword>
<feature type="transmembrane region" description="Helical" evidence="1">
    <location>
        <begin position="26"/>
        <end position="46"/>
    </location>
</feature>
<keyword evidence="1" id="KW-1133">Transmembrane helix</keyword>